<protein>
    <recommendedName>
        <fullName evidence="3">UspA domain-containing protein</fullName>
    </recommendedName>
</protein>
<reference evidence="1 2" key="1">
    <citation type="submission" date="2021-01" db="EMBL/GenBank/DDBJ databases">
        <title>Whole genome shotgun sequence of Cellulomonas oligotrophica NBRC 109435.</title>
        <authorList>
            <person name="Komaki H."/>
            <person name="Tamura T."/>
        </authorList>
    </citation>
    <scope>NUCLEOTIDE SEQUENCE [LARGE SCALE GENOMIC DNA]</scope>
    <source>
        <strain evidence="1 2">NBRC 109435</strain>
    </source>
</reference>
<evidence type="ECO:0000313" key="2">
    <source>
        <dbReference type="Proteomes" id="UP000618382"/>
    </source>
</evidence>
<dbReference type="EMBL" id="BONN01000001">
    <property type="protein sequence ID" value="GIG30997.1"/>
    <property type="molecule type" value="Genomic_DNA"/>
</dbReference>
<evidence type="ECO:0000313" key="1">
    <source>
        <dbReference type="EMBL" id="GIG30997.1"/>
    </source>
</evidence>
<name>A0ABQ4D5J3_9CELL</name>
<organism evidence="1 2">
    <name type="scientific">Cellulomonas oligotrophica</name>
    <dbReference type="NCBI Taxonomy" id="931536"/>
    <lineage>
        <taxon>Bacteria</taxon>
        <taxon>Bacillati</taxon>
        <taxon>Actinomycetota</taxon>
        <taxon>Actinomycetes</taxon>
        <taxon>Micrococcales</taxon>
        <taxon>Cellulomonadaceae</taxon>
        <taxon>Cellulomonas</taxon>
    </lineage>
</organism>
<gene>
    <name evidence="1" type="ORF">Col01nite_01560</name>
</gene>
<dbReference type="Proteomes" id="UP000618382">
    <property type="component" value="Unassembled WGS sequence"/>
</dbReference>
<evidence type="ECO:0008006" key="3">
    <source>
        <dbReference type="Google" id="ProtNLM"/>
    </source>
</evidence>
<keyword evidence="2" id="KW-1185">Reference proteome</keyword>
<accession>A0ABQ4D5J3</accession>
<proteinExistence type="predicted"/>
<sequence length="78" mass="8586">MQRALARVHEVGARPVEVVVEHVAAHELGAHSHLLRGCGRDLDEARRDVHPDGPLRAEVPSASYWATTVRRSLSVVTM</sequence>
<comment type="caution">
    <text evidence="1">The sequence shown here is derived from an EMBL/GenBank/DDBJ whole genome shotgun (WGS) entry which is preliminary data.</text>
</comment>